<dbReference type="InterPro" id="IPR003593">
    <property type="entry name" value="AAA+_ATPase"/>
</dbReference>
<keyword evidence="2" id="KW-0813">Transport</keyword>
<dbReference type="GO" id="GO:0016887">
    <property type="term" value="F:ATP hydrolysis activity"/>
    <property type="evidence" value="ECO:0007669"/>
    <property type="project" value="InterPro"/>
</dbReference>
<dbReference type="EMBL" id="RQZA01000001">
    <property type="protein sequence ID" value="RRD32629.1"/>
    <property type="molecule type" value="Genomic_DNA"/>
</dbReference>
<dbReference type="GO" id="GO:0015658">
    <property type="term" value="F:branched-chain amino acid transmembrane transporter activity"/>
    <property type="evidence" value="ECO:0007669"/>
    <property type="project" value="InterPro"/>
</dbReference>
<dbReference type="PIRSF" id="PIRSF039137">
    <property type="entry name" value="ABC_branched_ATPase"/>
    <property type="match status" value="1"/>
</dbReference>
<proteinExistence type="inferred from homology"/>
<keyword evidence="3" id="KW-0547">Nucleotide-binding</keyword>
<evidence type="ECO:0000256" key="4">
    <source>
        <dbReference type="ARBA" id="ARBA00022840"/>
    </source>
</evidence>
<dbReference type="InterPro" id="IPR027417">
    <property type="entry name" value="P-loop_NTPase"/>
</dbReference>
<evidence type="ECO:0000256" key="3">
    <source>
        <dbReference type="ARBA" id="ARBA00022741"/>
    </source>
</evidence>
<dbReference type="Gene3D" id="3.40.50.300">
    <property type="entry name" value="P-loop containing nucleotide triphosphate hydrolases"/>
    <property type="match status" value="1"/>
</dbReference>
<dbReference type="InterPro" id="IPR017871">
    <property type="entry name" value="ABC_transporter-like_CS"/>
</dbReference>
<dbReference type="InterPro" id="IPR052156">
    <property type="entry name" value="BCAA_Transport_ATP-bd_LivF"/>
</dbReference>
<dbReference type="PROSITE" id="PS50893">
    <property type="entry name" value="ABC_TRANSPORTER_2"/>
    <property type="match status" value="1"/>
</dbReference>
<protein>
    <submittedName>
        <fullName evidence="7">ABC transporter ATP-binding protein</fullName>
    </submittedName>
</protein>
<evidence type="ECO:0000256" key="1">
    <source>
        <dbReference type="ARBA" id="ARBA00005417"/>
    </source>
</evidence>
<dbReference type="GO" id="GO:0005524">
    <property type="term" value="F:ATP binding"/>
    <property type="evidence" value="ECO:0007669"/>
    <property type="project" value="UniProtKB-KW"/>
</dbReference>
<evidence type="ECO:0000313" key="7">
    <source>
        <dbReference type="EMBL" id="RRD32629.1"/>
    </source>
</evidence>
<dbReference type="PROSITE" id="PS00211">
    <property type="entry name" value="ABC_TRANSPORTER_1"/>
    <property type="match status" value="1"/>
</dbReference>
<accession>A0A3P1VEI4</accession>
<sequence length="237" mass="25933">MTSMLKVDDLSVHYGIIQAVKNVSFEVNEGEVVSLIGANGAGKTSILRTISGLVRPSGGKIEFLGQEIQKAPARKIVASGLSQVPEGRHVFSGLTVMENLEMGAFLHRNRDENQKNLKRVFERFPRLEERKNQDAATLSGGEQQMLAMGRALMSKPKLLLLDEPSMGLAPIFIQEIFDIIQDIQKQGTTVLLIEQNAKKALSIADRGYVLETGKIVLSGTGQELLESDEVRKAYLGG</sequence>
<keyword evidence="4 7" id="KW-0067">ATP-binding</keyword>
<comment type="similarity">
    <text evidence="1">Belongs to the ABC transporter superfamily.</text>
</comment>
<keyword evidence="5" id="KW-0029">Amino-acid transport</keyword>
<reference evidence="7 8" key="1">
    <citation type="submission" date="2018-11" db="EMBL/GenBank/DDBJ databases">
        <title>Genomes From Bacteria Associated with the Canine Oral Cavity: a Test Case for Automated Genome-Based Taxonomic Assignment.</title>
        <authorList>
            <person name="Coil D.A."/>
            <person name="Jospin G."/>
            <person name="Darling A.E."/>
            <person name="Wallis C."/>
            <person name="Davis I.J."/>
            <person name="Harris S."/>
            <person name="Eisen J.A."/>
            <person name="Holcombe L.J."/>
            <person name="O'Flynn C."/>
        </authorList>
    </citation>
    <scope>NUCLEOTIDE SEQUENCE [LARGE SCALE GENOMIC DNA]</scope>
    <source>
        <strain evidence="7 8">OH4621_COT-116</strain>
    </source>
</reference>
<dbReference type="STRING" id="1123309.GCA_000377005_01710"/>
<dbReference type="CDD" id="cd03224">
    <property type="entry name" value="ABC_TM1139_LivF_branched"/>
    <property type="match status" value="1"/>
</dbReference>
<dbReference type="PANTHER" id="PTHR43820">
    <property type="entry name" value="HIGH-AFFINITY BRANCHED-CHAIN AMINO ACID TRANSPORT ATP-BINDING PROTEIN LIVF"/>
    <property type="match status" value="1"/>
</dbReference>
<dbReference type="InterPro" id="IPR003439">
    <property type="entry name" value="ABC_transporter-like_ATP-bd"/>
</dbReference>
<dbReference type="InterPro" id="IPR030660">
    <property type="entry name" value="ABC_branched_ATPase_LivF/BraG"/>
</dbReference>
<dbReference type="PANTHER" id="PTHR43820:SF4">
    <property type="entry name" value="HIGH-AFFINITY BRANCHED-CHAIN AMINO ACID TRANSPORT ATP-BINDING PROTEIN LIVF"/>
    <property type="match status" value="1"/>
</dbReference>
<dbReference type="Proteomes" id="UP000281771">
    <property type="component" value="Unassembled WGS sequence"/>
</dbReference>
<gene>
    <name evidence="7" type="ORF">EII38_02515</name>
</gene>
<evidence type="ECO:0000256" key="2">
    <source>
        <dbReference type="ARBA" id="ARBA00022448"/>
    </source>
</evidence>
<evidence type="ECO:0000256" key="5">
    <source>
        <dbReference type="ARBA" id="ARBA00022970"/>
    </source>
</evidence>
<name>A0A3P1VEI4_9STRE</name>
<dbReference type="AlphaFoldDB" id="A0A3P1VEI4"/>
<keyword evidence="8" id="KW-1185">Reference proteome</keyword>
<dbReference type="Pfam" id="PF00005">
    <property type="entry name" value="ABC_tran"/>
    <property type="match status" value="1"/>
</dbReference>
<evidence type="ECO:0000313" key="8">
    <source>
        <dbReference type="Proteomes" id="UP000281771"/>
    </source>
</evidence>
<comment type="caution">
    <text evidence="7">The sequence shown here is derived from an EMBL/GenBank/DDBJ whole genome shotgun (WGS) entry which is preliminary data.</text>
</comment>
<organism evidence="7 8">
    <name type="scientific">Streptococcus minor</name>
    <dbReference type="NCBI Taxonomy" id="229549"/>
    <lineage>
        <taxon>Bacteria</taxon>
        <taxon>Bacillati</taxon>
        <taxon>Bacillota</taxon>
        <taxon>Bacilli</taxon>
        <taxon>Lactobacillales</taxon>
        <taxon>Streptococcaceae</taxon>
        <taxon>Streptococcus</taxon>
    </lineage>
</organism>
<feature type="domain" description="ABC transporter" evidence="6">
    <location>
        <begin position="5"/>
        <end position="237"/>
    </location>
</feature>
<dbReference type="GO" id="GO:0015807">
    <property type="term" value="P:L-amino acid transport"/>
    <property type="evidence" value="ECO:0007669"/>
    <property type="project" value="TreeGrafter"/>
</dbReference>
<dbReference type="SMART" id="SM00382">
    <property type="entry name" value="AAA"/>
    <property type="match status" value="1"/>
</dbReference>
<dbReference type="SUPFAM" id="SSF52540">
    <property type="entry name" value="P-loop containing nucleoside triphosphate hydrolases"/>
    <property type="match status" value="1"/>
</dbReference>
<evidence type="ECO:0000259" key="6">
    <source>
        <dbReference type="PROSITE" id="PS50893"/>
    </source>
</evidence>